<dbReference type="AlphaFoldDB" id="A0A7V7TXJ6"/>
<keyword evidence="3 5" id="KW-1133">Transmembrane helix</keyword>
<dbReference type="PRINTS" id="PR01036">
    <property type="entry name" value="TCRTETB"/>
</dbReference>
<evidence type="ECO:0000256" key="2">
    <source>
        <dbReference type="ARBA" id="ARBA00022692"/>
    </source>
</evidence>
<feature type="transmembrane region" description="Helical" evidence="5">
    <location>
        <begin position="143"/>
        <end position="165"/>
    </location>
</feature>
<dbReference type="PANTHER" id="PTHR42718">
    <property type="entry name" value="MAJOR FACILITATOR SUPERFAMILY MULTIDRUG TRANSPORTER MFSC"/>
    <property type="match status" value="1"/>
</dbReference>
<evidence type="ECO:0000259" key="6">
    <source>
        <dbReference type="PROSITE" id="PS50850"/>
    </source>
</evidence>
<evidence type="ECO:0000256" key="4">
    <source>
        <dbReference type="ARBA" id="ARBA00023136"/>
    </source>
</evidence>
<dbReference type="GO" id="GO:0022857">
    <property type="term" value="F:transmembrane transporter activity"/>
    <property type="evidence" value="ECO:0007669"/>
    <property type="project" value="InterPro"/>
</dbReference>
<dbReference type="InterPro" id="IPR036259">
    <property type="entry name" value="MFS_trans_sf"/>
</dbReference>
<feature type="transmembrane region" description="Helical" evidence="5">
    <location>
        <begin position="227"/>
        <end position="245"/>
    </location>
</feature>
<gene>
    <name evidence="7" type="ORF">F6X38_05900</name>
</gene>
<evidence type="ECO:0000313" key="7">
    <source>
        <dbReference type="EMBL" id="KAB0681416.1"/>
    </source>
</evidence>
<sequence>MQVHDGLPQPARGLAFATIGLALFIAVLDSAVANIALPPITRELRIQPVDAIWVVNSYQLAVTMVLLPLASLGEIVGYRRVYLGGLALFTLASLLCALSSGLGFLIAARAFQGLGAAGIMSVNIALVRFIFPHAMLGRAVGNVAVIVGISSAAGPSIAGAILSVAPWQALFLVNLPIGIVALLVGWRTLPRTPRSGRRFDVRSALLSAATFGLVISGVNALGHRQGLGLALAEIAAGLAVGVVFVRTQLRLPSPMLPVDLLRRPIFALSATTSVLSFAAQAMAFVSLPFFLHDTLGRTPAETGVLLTPWPIATALAAFLSGRLADRFHPGRLAAIGLALFASGLLALALLPAEPSTADLVWRLVLAGAGFGTFQSPNNKVLISSAPRERSGGASGIQSSARLVGQSLGVALLAVIFGLFPEQRIGVALGLATALAACGIVPSALRRMDEKAAAALRSEA</sequence>
<feature type="transmembrane region" description="Helical" evidence="5">
    <location>
        <begin position="303"/>
        <end position="320"/>
    </location>
</feature>
<feature type="transmembrane region" description="Helical" evidence="5">
    <location>
        <begin position="332"/>
        <end position="353"/>
    </location>
</feature>
<organism evidence="7 8">
    <name type="scientific">Plantimonas leprariae</name>
    <dbReference type="NCBI Taxonomy" id="2615207"/>
    <lineage>
        <taxon>Bacteria</taxon>
        <taxon>Pseudomonadati</taxon>
        <taxon>Pseudomonadota</taxon>
        <taxon>Alphaproteobacteria</taxon>
        <taxon>Hyphomicrobiales</taxon>
        <taxon>Aurantimonadaceae</taxon>
        <taxon>Plantimonas</taxon>
    </lineage>
</organism>
<dbReference type="InterPro" id="IPR020846">
    <property type="entry name" value="MFS_dom"/>
</dbReference>
<dbReference type="InterPro" id="IPR011701">
    <property type="entry name" value="MFS"/>
</dbReference>
<feature type="transmembrane region" description="Helical" evidence="5">
    <location>
        <begin position="265"/>
        <end position="291"/>
    </location>
</feature>
<feature type="transmembrane region" description="Helical" evidence="5">
    <location>
        <begin position="81"/>
        <end position="107"/>
    </location>
</feature>
<reference evidence="7 8" key="1">
    <citation type="submission" date="2019-09" db="EMBL/GenBank/DDBJ databases">
        <title>YIM 132180 draft genome.</title>
        <authorList>
            <person name="Zhang K."/>
        </authorList>
    </citation>
    <scope>NUCLEOTIDE SEQUENCE [LARGE SCALE GENOMIC DNA]</scope>
    <source>
        <strain evidence="7 8">YIM 132180</strain>
    </source>
</reference>
<feature type="transmembrane region" description="Helical" evidence="5">
    <location>
        <begin position="359"/>
        <end position="377"/>
    </location>
</feature>
<dbReference type="Gene3D" id="1.20.1250.20">
    <property type="entry name" value="MFS general substrate transporter like domains"/>
    <property type="match status" value="1"/>
</dbReference>
<dbReference type="CDD" id="cd17321">
    <property type="entry name" value="MFS_MMR_MDR_like"/>
    <property type="match status" value="1"/>
</dbReference>
<keyword evidence="8" id="KW-1185">Reference proteome</keyword>
<evidence type="ECO:0000313" key="8">
    <source>
        <dbReference type="Proteomes" id="UP000432089"/>
    </source>
</evidence>
<feature type="transmembrane region" description="Helical" evidence="5">
    <location>
        <begin position="424"/>
        <end position="444"/>
    </location>
</feature>
<name>A0A7V7TXJ6_9HYPH</name>
<dbReference type="RefSeq" id="WP_150968671.1">
    <property type="nucleotide sequence ID" value="NZ_VZDO01000003.1"/>
</dbReference>
<dbReference type="SUPFAM" id="SSF103473">
    <property type="entry name" value="MFS general substrate transporter"/>
    <property type="match status" value="1"/>
</dbReference>
<evidence type="ECO:0000256" key="3">
    <source>
        <dbReference type="ARBA" id="ARBA00022989"/>
    </source>
</evidence>
<feature type="transmembrane region" description="Helical" evidence="5">
    <location>
        <begin position="12"/>
        <end position="31"/>
    </location>
</feature>
<feature type="transmembrane region" description="Helical" evidence="5">
    <location>
        <begin position="113"/>
        <end position="131"/>
    </location>
</feature>
<protein>
    <submittedName>
        <fullName evidence="7">MFS transporter</fullName>
    </submittedName>
</protein>
<feature type="domain" description="Major facilitator superfamily (MFS) profile" evidence="6">
    <location>
        <begin position="15"/>
        <end position="450"/>
    </location>
</feature>
<comment type="caution">
    <text evidence="7">The sequence shown here is derived from an EMBL/GenBank/DDBJ whole genome shotgun (WGS) entry which is preliminary data.</text>
</comment>
<feature type="transmembrane region" description="Helical" evidence="5">
    <location>
        <begin position="398"/>
        <end position="418"/>
    </location>
</feature>
<proteinExistence type="predicted"/>
<keyword evidence="2 5" id="KW-0812">Transmembrane</keyword>
<feature type="transmembrane region" description="Helical" evidence="5">
    <location>
        <begin position="201"/>
        <end position="221"/>
    </location>
</feature>
<dbReference type="Proteomes" id="UP000432089">
    <property type="component" value="Unassembled WGS sequence"/>
</dbReference>
<accession>A0A7V7TXJ6</accession>
<dbReference type="PANTHER" id="PTHR42718:SF48">
    <property type="entry name" value="CONSERVED TWO-DOMAIN MEMBRANE PROTEIN-RELATED"/>
    <property type="match status" value="1"/>
</dbReference>
<feature type="transmembrane region" description="Helical" evidence="5">
    <location>
        <begin position="51"/>
        <end position="69"/>
    </location>
</feature>
<keyword evidence="4 5" id="KW-0472">Membrane</keyword>
<feature type="transmembrane region" description="Helical" evidence="5">
    <location>
        <begin position="171"/>
        <end position="189"/>
    </location>
</feature>
<dbReference type="PROSITE" id="PS50850">
    <property type="entry name" value="MFS"/>
    <property type="match status" value="1"/>
</dbReference>
<comment type="subcellular location">
    <subcellularLocation>
        <location evidence="1">Membrane</location>
        <topology evidence="1">Multi-pass membrane protein</topology>
    </subcellularLocation>
</comment>
<dbReference type="EMBL" id="VZDO01000003">
    <property type="protein sequence ID" value="KAB0681416.1"/>
    <property type="molecule type" value="Genomic_DNA"/>
</dbReference>
<dbReference type="Gene3D" id="1.20.1720.10">
    <property type="entry name" value="Multidrug resistance protein D"/>
    <property type="match status" value="1"/>
</dbReference>
<evidence type="ECO:0000256" key="1">
    <source>
        <dbReference type="ARBA" id="ARBA00004141"/>
    </source>
</evidence>
<dbReference type="Pfam" id="PF07690">
    <property type="entry name" value="MFS_1"/>
    <property type="match status" value="1"/>
</dbReference>
<dbReference type="GO" id="GO:0016020">
    <property type="term" value="C:membrane"/>
    <property type="evidence" value="ECO:0007669"/>
    <property type="project" value="UniProtKB-SubCell"/>
</dbReference>
<evidence type="ECO:0000256" key="5">
    <source>
        <dbReference type="SAM" id="Phobius"/>
    </source>
</evidence>